<name>A0ABT4S4L2_9ACTN</name>
<dbReference type="Proteomes" id="UP001144036">
    <property type="component" value="Unassembled WGS sequence"/>
</dbReference>
<accession>A0ABT4S4L2</accession>
<organism evidence="1 2">
    <name type="scientific">Nonomuraea corallina</name>
    <dbReference type="NCBI Taxonomy" id="2989783"/>
    <lineage>
        <taxon>Bacteria</taxon>
        <taxon>Bacillati</taxon>
        <taxon>Actinomycetota</taxon>
        <taxon>Actinomycetes</taxon>
        <taxon>Streptosporangiales</taxon>
        <taxon>Streptosporangiaceae</taxon>
        <taxon>Nonomuraea</taxon>
    </lineage>
</organism>
<dbReference type="RefSeq" id="WP_270152933.1">
    <property type="nucleotide sequence ID" value="NZ_JAPNNL010000004.1"/>
</dbReference>
<evidence type="ECO:0000313" key="2">
    <source>
        <dbReference type="Proteomes" id="UP001144036"/>
    </source>
</evidence>
<evidence type="ECO:0008006" key="3">
    <source>
        <dbReference type="Google" id="ProtNLM"/>
    </source>
</evidence>
<proteinExistence type="predicted"/>
<protein>
    <recommendedName>
        <fullName evidence="3">DUF2867 domain-containing protein</fullName>
    </recommendedName>
</protein>
<dbReference type="EMBL" id="JAPNNL010000004">
    <property type="protein sequence ID" value="MDA0632153.1"/>
    <property type="molecule type" value="Genomic_DNA"/>
</dbReference>
<gene>
    <name evidence="1" type="ORF">OUY22_01900</name>
</gene>
<evidence type="ECO:0000313" key="1">
    <source>
        <dbReference type="EMBL" id="MDA0632153.1"/>
    </source>
</evidence>
<sequence length="158" mass="17478">MTGSSVESAVGRRVPESVRALSSLSRIDYADLFTLSTGQKAAPEQWARAMFGDVPDAGERFIWGVLLGLRLSRERSPDTVAGWRINGRGGDWIRLEAASWFLSCELLVRTSGGQVSLGTFLRYDRPPGRGVWRALSAVHRLLVPGVLRDAERRLRGVR</sequence>
<reference evidence="1" key="1">
    <citation type="submission" date="2022-11" db="EMBL/GenBank/DDBJ databases">
        <title>Nonomuraea corallina sp. nov., a new species of the genus Nonomuraea isolated from sea side sediment in Thai sea.</title>
        <authorList>
            <person name="Ngamcharungchit C."/>
            <person name="Matsumoto A."/>
            <person name="Suriyachadkun C."/>
            <person name="Panbangred W."/>
            <person name="Inahashi Y."/>
            <person name="Intra B."/>
        </authorList>
    </citation>
    <scope>NUCLEOTIDE SEQUENCE</scope>
    <source>
        <strain evidence="1">MCN248</strain>
    </source>
</reference>
<keyword evidence="2" id="KW-1185">Reference proteome</keyword>
<comment type="caution">
    <text evidence="1">The sequence shown here is derived from an EMBL/GenBank/DDBJ whole genome shotgun (WGS) entry which is preliminary data.</text>
</comment>